<reference evidence="3 4" key="1">
    <citation type="submission" date="2021-10" db="EMBL/GenBank/DDBJ databases">
        <title>Anaerobic single-cell dispensing facilitates the cultivation of human gut bacteria.</title>
        <authorList>
            <person name="Afrizal A."/>
        </authorList>
    </citation>
    <scope>NUCLEOTIDE SEQUENCE [LARGE SCALE GENOMIC DNA]</scope>
    <source>
        <strain evidence="3 4">CLA-AA-H270</strain>
    </source>
</reference>
<dbReference type="Pfam" id="PF03061">
    <property type="entry name" value="4HBT"/>
    <property type="match status" value="1"/>
</dbReference>
<dbReference type="GeneID" id="98660643"/>
<keyword evidence="4" id="KW-1185">Reference proteome</keyword>
<gene>
    <name evidence="3" type="ORF">LKD22_05360</name>
</gene>
<feature type="domain" description="Thioesterase" evidence="2">
    <location>
        <begin position="48"/>
        <end position="119"/>
    </location>
</feature>
<dbReference type="NCBIfam" id="TIGR00369">
    <property type="entry name" value="unchar_dom_1"/>
    <property type="match status" value="1"/>
</dbReference>
<sequence>MTIEEILKLRQEAGGLNKLMHMHVVTLDKDGGATVELDLTPELLNPLGMAHGGTIFTLCDIAAGSAAASQGTVAVTLDSTIHYYRPGRCGKKLTAVAYERKRGRKVSVYMVEVHDDEGKHIADATFTMFYTGATLDDMKY</sequence>
<dbReference type="InterPro" id="IPR052723">
    <property type="entry name" value="Acyl-CoA_thioesterase_PaaI"/>
</dbReference>
<dbReference type="EMBL" id="JAJEPX010000011">
    <property type="protein sequence ID" value="MCC2176554.1"/>
    <property type="molecule type" value="Genomic_DNA"/>
</dbReference>
<dbReference type="InterPro" id="IPR003736">
    <property type="entry name" value="PAAI_dom"/>
</dbReference>
<dbReference type="CDD" id="cd03443">
    <property type="entry name" value="PaaI_thioesterase"/>
    <property type="match status" value="1"/>
</dbReference>
<evidence type="ECO:0000259" key="2">
    <source>
        <dbReference type="Pfam" id="PF03061"/>
    </source>
</evidence>
<proteinExistence type="predicted"/>
<dbReference type="RefSeq" id="WP_110436509.1">
    <property type="nucleotide sequence ID" value="NZ_DBEZDI010000008.1"/>
</dbReference>
<dbReference type="InterPro" id="IPR006683">
    <property type="entry name" value="Thioestr_dom"/>
</dbReference>
<dbReference type="InterPro" id="IPR029069">
    <property type="entry name" value="HotDog_dom_sf"/>
</dbReference>
<organism evidence="3 4">
    <name type="scientific">Agathobaculum butyriciproducens</name>
    <dbReference type="NCBI Taxonomy" id="1628085"/>
    <lineage>
        <taxon>Bacteria</taxon>
        <taxon>Bacillati</taxon>
        <taxon>Bacillota</taxon>
        <taxon>Clostridia</taxon>
        <taxon>Eubacteriales</taxon>
        <taxon>Butyricicoccaceae</taxon>
        <taxon>Agathobaculum</taxon>
    </lineage>
</organism>
<evidence type="ECO:0000313" key="3">
    <source>
        <dbReference type="EMBL" id="MCC2176554.1"/>
    </source>
</evidence>
<dbReference type="SUPFAM" id="SSF54637">
    <property type="entry name" value="Thioesterase/thiol ester dehydrase-isomerase"/>
    <property type="match status" value="1"/>
</dbReference>
<dbReference type="Gene3D" id="3.10.129.10">
    <property type="entry name" value="Hotdog Thioesterase"/>
    <property type="match status" value="1"/>
</dbReference>
<name>A0AAW4VX53_9FIRM</name>
<accession>A0AAW4VX53</accession>
<dbReference type="PANTHER" id="PTHR42856:SF1">
    <property type="entry name" value="ACYL-COENZYME A THIOESTERASE PAAI"/>
    <property type="match status" value="1"/>
</dbReference>
<dbReference type="Proteomes" id="UP001298753">
    <property type="component" value="Unassembled WGS sequence"/>
</dbReference>
<keyword evidence="1" id="KW-0378">Hydrolase</keyword>
<dbReference type="AlphaFoldDB" id="A0AAW4VX53"/>
<evidence type="ECO:0000256" key="1">
    <source>
        <dbReference type="ARBA" id="ARBA00022801"/>
    </source>
</evidence>
<comment type="caution">
    <text evidence="3">The sequence shown here is derived from an EMBL/GenBank/DDBJ whole genome shotgun (WGS) entry which is preliminary data.</text>
</comment>
<dbReference type="GO" id="GO:0016289">
    <property type="term" value="F:acyl-CoA hydrolase activity"/>
    <property type="evidence" value="ECO:0007669"/>
    <property type="project" value="UniProtKB-ARBA"/>
</dbReference>
<protein>
    <submittedName>
        <fullName evidence="3">PaaI family thioesterase</fullName>
    </submittedName>
</protein>
<evidence type="ECO:0000313" key="4">
    <source>
        <dbReference type="Proteomes" id="UP001298753"/>
    </source>
</evidence>
<dbReference type="PANTHER" id="PTHR42856">
    <property type="entry name" value="ACYL-COENZYME A THIOESTERASE PAAI"/>
    <property type="match status" value="1"/>
</dbReference>